<dbReference type="Proteomes" id="UP001501094">
    <property type="component" value="Unassembled WGS sequence"/>
</dbReference>
<dbReference type="EMBL" id="BAAANL010000001">
    <property type="protein sequence ID" value="GAA1853511.1"/>
    <property type="molecule type" value="Genomic_DNA"/>
</dbReference>
<accession>A0ABP4ZEJ4</accession>
<name>A0ABP4ZEJ4_9MICO</name>
<dbReference type="Gene3D" id="3.40.50.720">
    <property type="entry name" value="NAD(P)-binding Rossmann-like Domain"/>
    <property type="match status" value="1"/>
</dbReference>
<feature type="domain" description="NAD(P)-binding" evidence="1">
    <location>
        <begin position="16"/>
        <end position="184"/>
    </location>
</feature>
<organism evidence="2 3">
    <name type="scientific">Myceligenerans crystallogenes</name>
    <dbReference type="NCBI Taxonomy" id="316335"/>
    <lineage>
        <taxon>Bacteria</taxon>
        <taxon>Bacillati</taxon>
        <taxon>Actinomycetota</taxon>
        <taxon>Actinomycetes</taxon>
        <taxon>Micrococcales</taxon>
        <taxon>Promicromonosporaceae</taxon>
        <taxon>Myceligenerans</taxon>
    </lineage>
</organism>
<dbReference type="InterPro" id="IPR051604">
    <property type="entry name" value="Ergot_Alk_Oxidoreductase"/>
</dbReference>
<comment type="caution">
    <text evidence="2">The sequence shown here is derived from an EMBL/GenBank/DDBJ whole genome shotgun (WGS) entry which is preliminary data.</text>
</comment>
<proteinExistence type="predicted"/>
<dbReference type="InterPro" id="IPR016040">
    <property type="entry name" value="NAD(P)-bd_dom"/>
</dbReference>
<dbReference type="InterPro" id="IPR036291">
    <property type="entry name" value="NAD(P)-bd_dom_sf"/>
</dbReference>
<dbReference type="Pfam" id="PF13460">
    <property type="entry name" value="NAD_binding_10"/>
    <property type="match status" value="1"/>
</dbReference>
<sequence length="282" mass="29729">MGKDPINMTRTVFVTGARGKTGREVVAQLAGRGDTEVRGGSSQAPQAPTTIAFDWRDQSTWPKAVGGADAIYLGRPDVQDSPELITQLIAAAPGAHIVLVSEQGAEQATPGGWVQQVEAAVTGSASRWTIVRPSWFQQVMTDPRYFLDAIRVHRRLVLSTGGTPIAWVDTRDIAAVAVQAILDPGTHHGKAYTVTGPEAVTLDGVATALSAVTGAQVTASDVPLDQAVAGMPPWLSEVVGDMYRRVHDGTFAAVSGDVEAVTGTRARAIGDFVTEHAAQWRA</sequence>
<gene>
    <name evidence="2" type="ORF">GCM10009751_07740</name>
</gene>
<reference evidence="3" key="1">
    <citation type="journal article" date="2019" name="Int. J. Syst. Evol. Microbiol.">
        <title>The Global Catalogue of Microorganisms (GCM) 10K type strain sequencing project: providing services to taxonomists for standard genome sequencing and annotation.</title>
        <authorList>
            <consortium name="The Broad Institute Genomics Platform"/>
            <consortium name="The Broad Institute Genome Sequencing Center for Infectious Disease"/>
            <person name="Wu L."/>
            <person name="Ma J."/>
        </authorList>
    </citation>
    <scope>NUCLEOTIDE SEQUENCE [LARGE SCALE GENOMIC DNA]</scope>
    <source>
        <strain evidence="3">JCM 14326</strain>
    </source>
</reference>
<dbReference type="PANTHER" id="PTHR43162:SF1">
    <property type="entry name" value="PRESTALK A DIFFERENTIATION PROTEIN A"/>
    <property type="match status" value="1"/>
</dbReference>
<evidence type="ECO:0000313" key="2">
    <source>
        <dbReference type="EMBL" id="GAA1853511.1"/>
    </source>
</evidence>
<dbReference type="SUPFAM" id="SSF51735">
    <property type="entry name" value="NAD(P)-binding Rossmann-fold domains"/>
    <property type="match status" value="1"/>
</dbReference>
<protein>
    <submittedName>
        <fullName evidence="2">NAD(P)H-binding protein</fullName>
    </submittedName>
</protein>
<evidence type="ECO:0000259" key="1">
    <source>
        <dbReference type="Pfam" id="PF13460"/>
    </source>
</evidence>
<keyword evidence="3" id="KW-1185">Reference proteome</keyword>
<dbReference type="Gene3D" id="3.90.25.10">
    <property type="entry name" value="UDP-galactose 4-epimerase, domain 1"/>
    <property type="match status" value="1"/>
</dbReference>
<dbReference type="PANTHER" id="PTHR43162">
    <property type="match status" value="1"/>
</dbReference>
<evidence type="ECO:0000313" key="3">
    <source>
        <dbReference type="Proteomes" id="UP001501094"/>
    </source>
</evidence>